<dbReference type="AlphaFoldDB" id="A0A167IVF8"/>
<dbReference type="EMBL" id="KV417305">
    <property type="protein sequence ID" value="KZO93004.1"/>
    <property type="molecule type" value="Genomic_DNA"/>
</dbReference>
<evidence type="ECO:0000259" key="3">
    <source>
        <dbReference type="PROSITE" id="PS50837"/>
    </source>
</evidence>
<feature type="non-terminal residue" evidence="4">
    <location>
        <position position="733"/>
    </location>
</feature>
<evidence type="ECO:0000256" key="1">
    <source>
        <dbReference type="ARBA" id="ARBA00022737"/>
    </source>
</evidence>
<dbReference type="SUPFAM" id="SSF52540">
    <property type="entry name" value="P-loop containing nucleoside triphosphate hydrolases"/>
    <property type="match status" value="1"/>
</dbReference>
<keyword evidence="5" id="KW-1185">Reference proteome</keyword>
<name>A0A167IVF8_CALVF</name>
<dbReference type="PANTHER" id="PTHR10039">
    <property type="entry name" value="AMELOGENIN"/>
    <property type="match status" value="1"/>
</dbReference>
<keyword evidence="1" id="KW-0677">Repeat</keyword>
<evidence type="ECO:0000256" key="2">
    <source>
        <dbReference type="SAM" id="MobiDB-lite"/>
    </source>
</evidence>
<dbReference type="InterPro" id="IPR007111">
    <property type="entry name" value="NACHT_NTPase"/>
</dbReference>
<feature type="domain" description="NACHT" evidence="3">
    <location>
        <begin position="408"/>
        <end position="551"/>
    </location>
</feature>
<dbReference type="Gene3D" id="3.40.50.300">
    <property type="entry name" value="P-loop containing nucleotide triphosphate hydrolases"/>
    <property type="match status" value="1"/>
</dbReference>
<organism evidence="4 5">
    <name type="scientific">Calocera viscosa (strain TUFC12733)</name>
    <dbReference type="NCBI Taxonomy" id="1330018"/>
    <lineage>
        <taxon>Eukaryota</taxon>
        <taxon>Fungi</taxon>
        <taxon>Dikarya</taxon>
        <taxon>Basidiomycota</taxon>
        <taxon>Agaricomycotina</taxon>
        <taxon>Dacrymycetes</taxon>
        <taxon>Dacrymycetales</taxon>
        <taxon>Dacrymycetaceae</taxon>
        <taxon>Calocera</taxon>
    </lineage>
</organism>
<proteinExistence type="predicted"/>
<evidence type="ECO:0000313" key="4">
    <source>
        <dbReference type="EMBL" id="KZO93004.1"/>
    </source>
</evidence>
<dbReference type="Proteomes" id="UP000076738">
    <property type="component" value="Unassembled WGS sequence"/>
</dbReference>
<dbReference type="STRING" id="1330018.A0A167IVF8"/>
<sequence length="733" mass="81435">MPNAASGPGVSAASPQLPAPADENIECAIQAAYFFIDLRITGLPLSKRPNFAAPKYYFLLHDGKGESWKSREVVQRGTTLSWGEQDDRIELSLPASAQLQMELFAKRSLDHHKVIGRLNQSVTALMSSAELEGEAASFDLVCAPGVQLRVILRLMKKLKGVLPGSELDRVVKGTNEEFARMQRAPERRRAAQQGVTTVGARGGDLREKVFDALLGQLDAFTMSAAPGKKTKTESSNTQKPGSFTERQAEFDNQMENLLTKMNTVYKIIQEAMSLEGHGEVLSRIVQQTIDCGRFIYQYAKDANFALRRRKYSMVNWEQVIEQYFKAFNDSMSDFTGLSTVQREIKILGALETAEKSRALVAEDRVLKELPYATYARYERGKQCLPTTRTQLLGEIKEWIESDGSNVPRLYFLHGSAGAGKSTIAHSIAAQYDDQRRLGSSFVIRRAYYHTVSDILPTIARDLADLNPSFKAALILAIQGRKSHRNISDLREQLDMYILRPCEEAVFSDTVVIVLDGLDELGPPQGRAQVLALLGDKAEELPPNFRILITARAEGDIMQVFQGLGNTCRMKRMPTVEEDPSLKGDILNCVRYGLRDKRGSLPNGLPADSCEILATKAEGLFQWAFVACEYIKVPRMGSSLRRYNQLTSGDDPGLDGLYKIILEQLLAHDLSMLHCFTSIMGFLLTSMEPLCMRSLRSLLCLLGPEESFDVDEVLPYLGSLLTGIGQGDTIPVRP</sequence>
<dbReference type="PANTHER" id="PTHR10039:SF14">
    <property type="entry name" value="NACHT DOMAIN-CONTAINING PROTEIN"/>
    <property type="match status" value="1"/>
</dbReference>
<gene>
    <name evidence="4" type="ORF">CALVIDRAFT_557261</name>
</gene>
<feature type="compositionally biased region" description="Polar residues" evidence="2">
    <location>
        <begin position="233"/>
        <end position="245"/>
    </location>
</feature>
<dbReference type="Pfam" id="PF24883">
    <property type="entry name" value="NPHP3_N"/>
    <property type="match status" value="1"/>
</dbReference>
<feature type="region of interest" description="Disordered" evidence="2">
    <location>
        <begin position="225"/>
        <end position="245"/>
    </location>
</feature>
<dbReference type="OrthoDB" id="3267051at2759"/>
<dbReference type="InterPro" id="IPR027417">
    <property type="entry name" value="P-loop_NTPase"/>
</dbReference>
<evidence type="ECO:0000313" key="5">
    <source>
        <dbReference type="Proteomes" id="UP000076738"/>
    </source>
</evidence>
<dbReference type="PROSITE" id="PS50837">
    <property type="entry name" value="NACHT"/>
    <property type="match status" value="1"/>
</dbReference>
<accession>A0A167IVF8</accession>
<protein>
    <recommendedName>
        <fullName evidence="3">NACHT domain-containing protein</fullName>
    </recommendedName>
</protein>
<dbReference type="InterPro" id="IPR056884">
    <property type="entry name" value="NPHP3-like_N"/>
</dbReference>
<reference evidence="4 5" key="1">
    <citation type="journal article" date="2016" name="Mol. Biol. Evol.">
        <title>Comparative Genomics of Early-Diverging Mushroom-Forming Fungi Provides Insights into the Origins of Lignocellulose Decay Capabilities.</title>
        <authorList>
            <person name="Nagy L.G."/>
            <person name="Riley R."/>
            <person name="Tritt A."/>
            <person name="Adam C."/>
            <person name="Daum C."/>
            <person name="Floudas D."/>
            <person name="Sun H."/>
            <person name="Yadav J.S."/>
            <person name="Pangilinan J."/>
            <person name="Larsson K.H."/>
            <person name="Matsuura K."/>
            <person name="Barry K."/>
            <person name="Labutti K."/>
            <person name="Kuo R."/>
            <person name="Ohm R.A."/>
            <person name="Bhattacharya S.S."/>
            <person name="Shirouzu T."/>
            <person name="Yoshinaga Y."/>
            <person name="Martin F.M."/>
            <person name="Grigoriev I.V."/>
            <person name="Hibbett D.S."/>
        </authorList>
    </citation>
    <scope>NUCLEOTIDE SEQUENCE [LARGE SCALE GENOMIC DNA]</scope>
    <source>
        <strain evidence="4 5">TUFC12733</strain>
    </source>
</reference>